<dbReference type="AlphaFoldDB" id="A0A9P8UTK8"/>
<dbReference type="InterPro" id="IPR002347">
    <property type="entry name" value="SDR_fam"/>
</dbReference>
<organism evidence="5 6">
    <name type="scientific">Truncatella angustata</name>
    <dbReference type="NCBI Taxonomy" id="152316"/>
    <lineage>
        <taxon>Eukaryota</taxon>
        <taxon>Fungi</taxon>
        <taxon>Dikarya</taxon>
        <taxon>Ascomycota</taxon>
        <taxon>Pezizomycotina</taxon>
        <taxon>Sordariomycetes</taxon>
        <taxon>Xylariomycetidae</taxon>
        <taxon>Amphisphaeriales</taxon>
        <taxon>Sporocadaceae</taxon>
        <taxon>Truncatella</taxon>
    </lineage>
</organism>
<evidence type="ECO:0000313" key="5">
    <source>
        <dbReference type="EMBL" id="KAH6658108.1"/>
    </source>
</evidence>
<dbReference type="PANTHER" id="PTHR24320:SF236">
    <property type="entry name" value="SHORT-CHAIN DEHYDROGENASE-RELATED"/>
    <property type="match status" value="1"/>
</dbReference>
<protein>
    <recommendedName>
        <fullName evidence="7">Short-chain dehydrogenase</fullName>
    </recommendedName>
</protein>
<keyword evidence="3" id="KW-0560">Oxidoreductase</keyword>
<feature type="region of interest" description="Disordered" evidence="4">
    <location>
        <begin position="412"/>
        <end position="436"/>
    </location>
</feature>
<dbReference type="InterPro" id="IPR036291">
    <property type="entry name" value="NAD(P)-bd_dom_sf"/>
</dbReference>
<dbReference type="RefSeq" id="XP_045962342.1">
    <property type="nucleotide sequence ID" value="XM_046106925.1"/>
</dbReference>
<evidence type="ECO:0000256" key="3">
    <source>
        <dbReference type="ARBA" id="ARBA00023002"/>
    </source>
</evidence>
<evidence type="ECO:0000256" key="2">
    <source>
        <dbReference type="ARBA" id="ARBA00022857"/>
    </source>
</evidence>
<evidence type="ECO:0008006" key="7">
    <source>
        <dbReference type="Google" id="ProtNLM"/>
    </source>
</evidence>
<dbReference type="Pfam" id="PF00106">
    <property type="entry name" value="adh_short"/>
    <property type="match status" value="1"/>
</dbReference>
<dbReference type="GO" id="GO:0016491">
    <property type="term" value="F:oxidoreductase activity"/>
    <property type="evidence" value="ECO:0007669"/>
    <property type="project" value="UniProtKB-KW"/>
</dbReference>
<evidence type="ECO:0000256" key="1">
    <source>
        <dbReference type="ARBA" id="ARBA00006484"/>
    </source>
</evidence>
<dbReference type="SUPFAM" id="SSF51735">
    <property type="entry name" value="NAD(P)-binding Rossmann-fold domains"/>
    <property type="match status" value="1"/>
</dbReference>
<accession>A0A9P8UTK8</accession>
<keyword evidence="2" id="KW-0521">NADP</keyword>
<dbReference type="PRINTS" id="PR00081">
    <property type="entry name" value="GDHRDH"/>
</dbReference>
<keyword evidence="6" id="KW-1185">Reference proteome</keyword>
<dbReference type="PANTHER" id="PTHR24320">
    <property type="entry name" value="RETINOL DEHYDROGENASE"/>
    <property type="match status" value="1"/>
</dbReference>
<dbReference type="Gene3D" id="3.40.50.720">
    <property type="entry name" value="NAD(P)-binding Rossmann-like Domain"/>
    <property type="match status" value="1"/>
</dbReference>
<reference evidence="5" key="1">
    <citation type="journal article" date="2021" name="Nat. Commun.">
        <title>Genetic determinants of endophytism in the Arabidopsis root mycobiome.</title>
        <authorList>
            <person name="Mesny F."/>
            <person name="Miyauchi S."/>
            <person name="Thiergart T."/>
            <person name="Pickel B."/>
            <person name="Atanasova L."/>
            <person name="Karlsson M."/>
            <person name="Huettel B."/>
            <person name="Barry K.W."/>
            <person name="Haridas S."/>
            <person name="Chen C."/>
            <person name="Bauer D."/>
            <person name="Andreopoulos W."/>
            <person name="Pangilinan J."/>
            <person name="LaButti K."/>
            <person name="Riley R."/>
            <person name="Lipzen A."/>
            <person name="Clum A."/>
            <person name="Drula E."/>
            <person name="Henrissat B."/>
            <person name="Kohler A."/>
            <person name="Grigoriev I.V."/>
            <person name="Martin F.M."/>
            <person name="Hacquard S."/>
        </authorList>
    </citation>
    <scope>NUCLEOTIDE SEQUENCE</scope>
    <source>
        <strain evidence="5">MPI-SDFR-AT-0073</strain>
    </source>
</reference>
<evidence type="ECO:0000256" key="4">
    <source>
        <dbReference type="SAM" id="MobiDB-lite"/>
    </source>
</evidence>
<proteinExistence type="inferred from homology"/>
<dbReference type="OrthoDB" id="191139at2759"/>
<comment type="caution">
    <text evidence="5">The sequence shown here is derived from an EMBL/GenBank/DDBJ whole genome shotgun (WGS) entry which is preliminary data.</text>
</comment>
<sequence>MSRVSAISQMYPPTPGWTEKDISDLSDKVYIVTGSNAGVGKEVAKILYSKNATVYAAARNEEKNLAAINATKEAFPSSTGRLEHLHLDLGDLNTIKKSAETFLSKEKKLHVLFNNAGVMLPPQGSKTAQGYELQLGTNCVGPFLFTKLLTPLLIETAKTAPKDSVRVVWVSSSAAEALSPKNGLDVDNLDYSKDDGVYMNKLGGKYGVSKAGNYYHATEYARRHREDGVISIALNPGNLASDLDRHIYLVQKLLLKWLITYPPIHGAYTELFAGISDQLTLEKSGGWIVPWGRFSEMRADLVSGSKLESEGGSGIAQKFWEWSEDQVRAYVQASFDTRILPPQGNFSYYAANHLGEYADPQLKHFWPGTIPDPDVYEPPFPTYFGDFRTEPIFSIAFSALVNPGADTTFVGKNANDGTNDKTAALPESSYVYPSDE</sequence>
<dbReference type="EMBL" id="JAGPXC010000002">
    <property type="protein sequence ID" value="KAH6658108.1"/>
    <property type="molecule type" value="Genomic_DNA"/>
</dbReference>
<dbReference type="Proteomes" id="UP000758603">
    <property type="component" value="Unassembled WGS sequence"/>
</dbReference>
<gene>
    <name evidence="5" type="ORF">BKA67DRAFT_656334</name>
</gene>
<name>A0A9P8UTK8_9PEZI</name>
<comment type="similarity">
    <text evidence="1">Belongs to the short-chain dehydrogenases/reductases (SDR) family.</text>
</comment>
<evidence type="ECO:0000313" key="6">
    <source>
        <dbReference type="Proteomes" id="UP000758603"/>
    </source>
</evidence>
<dbReference type="GeneID" id="70135816"/>